<accession>A0A6J1CWL6</accession>
<dbReference type="InterPro" id="IPR026961">
    <property type="entry name" value="PGG_dom"/>
</dbReference>
<dbReference type="AlphaFoldDB" id="A0A6J1CWL6"/>
<dbReference type="Gene3D" id="1.25.40.20">
    <property type="entry name" value="Ankyrin repeat-containing domain"/>
    <property type="match status" value="1"/>
</dbReference>
<feature type="transmembrane region" description="Helical" evidence="1">
    <location>
        <begin position="468"/>
        <end position="492"/>
    </location>
</feature>
<dbReference type="InterPro" id="IPR036770">
    <property type="entry name" value="Ankyrin_rpt-contain_sf"/>
</dbReference>
<feature type="transmembrane region" description="Helical" evidence="1">
    <location>
        <begin position="435"/>
        <end position="456"/>
    </location>
</feature>
<dbReference type="SUPFAM" id="SSF140860">
    <property type="entry name" value="Pseudo ankyrin repeat-like"/>
    <property type="match status" value="1"/>
</dbReference>
<evidence type="ECO:0000313" key="4">
    <source>
        <dbReference type="RefSeq" id="XP_022145899.1"/>
    </source>
</evidence>
<keyword evidence="1" id="KW-0472">Membrane</keyword>
<feature type="transmembrane region" description="Helical" evidence="1">
    <location>
        <begin position="387"/>
        <end position="414"/>
    </location>
</feature>
<dbReference type="GeneID" id="111015247"/>
<evidence type="ECO:0000259" key="2">
    <source>
        <dbReference type="Pfam" id="PF13962"/>
    </source>
</evidence>
<evidence type="ECO:0000313" key="3">
    <source>
        <dbReference type="Proteomes" id="UP000504603"/>
    </source>
</evidence>
<keyword evidence="3" id="KW-1185">Reference proteome</keyword>
<reference evidence="4" key="1">
    <citation type="submission" date="2025-08" db="UniProtKB">
        <authorList>
            <consortium name="RefSeq"/>
        </authorList>
    </citation>
    <scope>IDENTIFICATION</scope>
    <source>
        <strain evidence="4">OHB3-1</strain>
    </source>
</reference>
<dbReference type="Proteomes" id="UP000504603">
    <property type="component" value="Unplaced"/>
</dbReference>
<dbReference type="KEGG" id="mcha:111015247"/>
<proteinExistence type="predicted"/>
<gene>
    <name evidence="4" type="primary">LOC111015247</name>
</gene>
<dbReference type="PANTHER" id="PTHR24177:SF103">
    <property type="entry name" value="PGG DOMAIN-CONTAINING PROTEIN"/>
    <property type="match status" value="1"/>
</dbReference>
<evidence type="ECO:0000256" key="1">
    <source>
        <dbReference type="SAM" id="Phobius"/>
    </source>
</evidence>
<dbReference type="RefSeq" id="XP_022145899.1">
    <property type="nucleotide sequence ID" value="XM_022290207.1"/>
</dbReference>
<keyword evidence="1" id="KW-1133">Transmembrane helix</keyword>
<dbReference type="Pfam" id="PF13962">
    <property type="entry name" value="PGG"/>
    <property type="match status" value="1"/>
</dbReference>
<feature type="domain" description="PGG" evidence="2">
    <location>
        <begin position="344"/>
        <end position="455"/>
    </location>
</feature>
<dbReference type="OrthoDB" id="1868897at2759"/>
<name>A0A6J1CWL6_MOMCH</name>
<keyword evidence="1" id="KW-0812">Transmembrane</keyword>
<dbReference type="GO" id="GO:0016020">
    <property type="term" value="C:membrane"/>
    <property type="evidence" value="ECO:0007669"/>
    <property type="project" value="TreeGrafter"/>
</dbReference>
<organism evidence="3 4">
    <name type="scientific">Momordica charantia</name>
    <name type="common">Bitter gourd</name>
    <name type="synonym">Balsam pear</name>
    <dbReference type="NCBI Taxonomy" id="3673"/>
    <lineage>
        <taxon>Eukaryota</taxon>
        <taxon>Viridiplantae</taxon>
        <taxon>Streptophyta</taxon>
        <taxon>Embryophyta</taxon>
        <taxon>Tracheophyta</taxon>
        <taxon>Spermatophyta</taxon>
        <taxon>Magnoliopsida</taxon>
        <taxon>eudicotyledons</taxon>
        <taxon>Gunneridae</taxon>
        <taxon>Pentapetalae</taxon>
        <taxon>rosids</taxon>
        <taxon>fabids</taxon>
        <taxon>Cucurbitales</taxon>
        <taxon>Cucurbitaceae</taxon>
        <taxon>Momordiceae</taxon>
        <taxon>Momordica</taxon>
    </lineage>
</organism>
<protein>
    <submittedName>
        <fullName evidence="4">Uncharacterized protein LOC111015247</fullName>
    </submittedName>
</protein>
<sequence length="524" mass="59128">MLWEGFLIISNLKQVSKKERNLSLNDNDKAKSDADLEKGFRVGEKSENFDTDEAHEHPNIRLLEADRNPLPASKPKIKYFPENYSTCVDFFQIIFTGIFIILGFGSNEIRKIRQKKEKHTWSVQVMEKLLELTSSEKYFYDGNTPIVSKLQSEDEETETLPYILVGDQVGFNTKQTQDLTDDQTTTHPAAAAIHSTDQQSPKESAMLLAAKHGVLEMVKRLFEHFPLAIRDTNAQKKNVVLLAAEYRQPDVYKFLHDNRKRIENVFRGVDDKGNSALHLAANAPTHKPWRINGAALQMQWELKWYKFVKESMPPQFFASYNNEGRLAKTIFHESHKEMVKSGSQWLTSTSESCSLVAALITTVAFASATTIPGGNGEEGTPPLEKELGFLIFALSSLVALCLSTTSVITFLAILTSRFDDKDFRSNLPWKLLIGLSSLFFSIVAMLASFCAGHFFLLHHRLRNTALVVYTAVSLPVAIFFAIAQLPLYYDLLNAIVRTVPRRSAQVIVNNNKAETLTHQNAYSK</sequence>
<dbReference type="PANTHER" id="PTHR24177">
    <property type="entry name" value="CASKIN"/>
    <property type="match status" value="1"/>
</dbReference>